<dbReference type="SUPFAM" id="SSF55608">
    <property type="entry name" value="Homing endonucleases"/>
    <property type="match status" value="2"/>
</dbReference>
<dbReference type="GO" id="GO:0003677">
    <property type="term" value="F:DNA binding"/>
    <property type="evidence" value="ECO:0007669"/>
    <property type="project" value="InterPro"/>
</dbReference>
<dbReference type="Proteomes" id="UP000002866">
    <property type="component" value="Chromosome 2"/>
</dbReference>
<dbReference type="PRINTS" id="PR00379">
    <property type="entry name" value="INTEIN"/>
</dbReference>
<dbReference type="EMBL" id="HE806317">
    <property type="protein sequence ID" value="CCH58878.1"/>
    <property type="molecule type" value="Genomic_DNA"/>
</dbReference>
<dbReference type="InterPro" id="IPR007869">
    <property type="entry name" value="Homing_endonuc_PI-Sce"/>
</dbReference>
<dbReference type="GO" id="GO:0007534">
    <property type="term" value="P:gene conversion at mating-type locus"/>
    <property type="evidence" value="ECO:0007669"/>
    <property type="project" value="EnsemblFungi"/>
</dbReference>
<dbReference type="Gene3D" id="3.10.28.10">
    <property type="entry name" value="Homing endonucleases"/>
    <property type="match status" value="2"/>
</dbReference>
<dbReference type="AlphaFoldDB" id="I2GXM6"/>
<dbReference type="GO" id="GO:0016539">
    <property type="term" value="P:intein-mediated protein splicing"/>
    <property type="evidence" value="ECO:0007669"/>
    <property type="project" value="InterPro"/>
</dbReference>
<proteinExistence type="predicted"/>
<protein>
    <recommendedName>
        <fullName evidence="1">DOD-type homing endonuclease domain-containing protein</fullName>
    </recommendedName>
</protein>
<gene>
    <name evidence="2" type="primary">TBLA0B00330</name>
    <name evidence="2" type="ORF">TBLA_0B00330</name>
</gene>
<sequence>MLQADMKVIMADGSAKAISQVERNSFVKCEDGSISRVVSIKQDKQQIFKISQKTKHRADTGEPGRVDPKRKNIYELMSFDCTAGHELVLRTSSKPNLEQSYKNKRYRIRWTSLEDAITPDGRAIQIPKHHHKYFQMTPEGKLDALMFLNEKIQNDAKPIDFRLQVRDLDLLTAQIRVSTFSKFSPILGGNGVLSKFLTGKRHLITSSVINMAWLLGLWMGDGTTKEPEITVDTVDKELIKALIKKGEQWGIYPEYVPEPEEKRARHLRLYYGNKVEEPKKTRNLRKHNPFWVVVTALNFKREGDGQKQIPQFMWDEDIEVREAFLAGLIDSDGYVKKQFESKGIYKAAIQTIYPSIMEGISNISRSLGISVTITTRSERKEKIGGKNCHCKFTFDCNITGGTALQNVLAYCRSGHKRRVSPDKIIREPIYFGFSDEQVGEDSAYGIEIESKKSILLENKFVVSSCGSHCEHDQPKLTNRKNLKHCIACPRKGVRYFYKDWSGNNRVCGRCYGRYKFSGYRCFNCQYVPEAREIRTAKVVGERTGVTPQGEFVTGLECNRCSGILKYDEIRVIPRQATAVRTIN</sequence>
<dbReference type="FunCoup" id="I2GXM6">
    <property type="interactions" value="52"/>
</dbReference>
<reference evidence="2 3" key="1">
    <citation type="journal article" date="2011" name="Proc. Natl. Acad. Sci. U.S.A.">
        <title>Evolutionary erosion of yeast sex chromosomes by mating-type switching accidents.</title>
        <authorList>
            <person name="Gordon J.L."/>
            <person name="Armisen D."/>
            <person name="Proux-Wera E."/>
            <person name="Oheigeartaigh S.S."/>
            <person name="Byrne K.P."/>
            <person name="Wolfe K.H."/>
        </authorList>
    </citation>
    <scope>NUCLEOTIDE SEQUENCE [LARGE SCALE GENOMIC DNA]</scope>
    <source>
        <strain evidence="3">ATCC 34711 / CBS 6284 / DSM 70876 / NBRC 10599 / NRRL Y-10934 / UCD 77-7</strain>
    </source>
</reference>
<dbReference type="OrthoDB" id="4037793at2759"/>
<dbReference type="eggNOG" id="ENOG502QUGM">
    <property type="taxonomic scope" value="Eukaryota"/>
</dbReference>
<dbReference type="InParanoid" id="I2GXM6"/>
<feature type="domain" description="DOD-type homing endonuclease" evidence="1">
    <location>
        <begin position="214"/>
        <end position="369"/>
    </location>
</feature>
<dbReference type="InterPro" id="IPR004042">
    <property type="entry name" value="Intein_endonuc_central"/>
</dbReference>
<accession>I2GXM6</accession>
<evidence type="ECO:0000259" key="1">
    <source>
        <dbReference type="PROSITE" id="PS50819"/>
    </source>
</evidence>
<dbReference type="Pfam" id="PF05203">
    <property type="entry name" value="Hom_end_hint"/>
    <property type="match status" value="1"/>
</dbReference>
<organism evidence="2 3">
    <name type="scientific">Henningerozyma blattae (strain ATCC 34711 / CBS 6284 / DSM 70876 / NBRC 10599 / NRRL Y-10934 / UCD 77-7)</name>
    <name type="common">Yeast</name>
    <name type="synonym">Tetrapisispora blattae</name>
    <dbReference type="NCBI Taxonomy" id="1071380"/>
    <lineage>
        <taxon>Eukaryota</taxon>
        <taxon>Fungi</taxon>
        <taxon>Dikarya</taxon>
        <taxon>Ascomycota</taxon>
        <taxon>Saccharomycotina</taxon>
        <taxon>Saccharomycetes</taxon>
        <taxon>Saccharomycetales</taxon>
        <taxon>Saccharomycetaceae</taxon>
        <taxon>Henningerozyma</taxon>
    </lineage>
</organism>
<dbReference type="PROSITE" id="PS50819">
    <property type="entry name" value="INTEIN_ENDONUCLEASE"/>
    <property type="match status" value="1"/>
</dbReference>
<dbReference type="STRING" id="1071380.I2GXM6"/>
<dbReference type="RefSeq" id="XP_004178397.1">
    <property type="nucleotide sequence ID" value="XM_004178349.1"/>
</dbReference>
<dbReference type="InterPro" id="IPR006142">
    <property type="entry name" value="INTEIN"/>
</dbReference>
<dbReference type="InterPro" id="IPR007868">
    <property type="entry name" value="Hom_end_hint"/>
</dbReference>
<dbReference type="HOGENOM" id="CLU_033909_0_0_1"/>
<dbReference type="GeneID" id="14494532"/>
<dbReference type="Gene3D" id="2.170.16.10">
    <property type="entry name" value="Hedgehog/Intein (Hint) domain"/>
    <property type="match status" value="1"/>
</dbReference>
<evidence type="ECO:0000313" key="2">
    <source>
        <dbReference type="EMBL" id="CCH58878.1"/>
    </source>
</evidence>
<dbReference type="GO" id="GO:0004519">
    <property type="term" value="F:endonuclease activity"/>
    <property type="evidence" value="ECO:0007669"/>
    <property type="project" value="EnsemblFungi"/>
</dbReference>
<dbReference type="InterPro" id="IPR036844">
    <property type="entry name" value="Hint_dom_sf"/>
</dbReference>
<evidence type="ECO:0000313" key="3">
    <source>
        <dbReference type="Proteomes" id="UP000002866"/>
    </source>
</evidence>
<dbReference type="SUPFAM" id="SSF51294">
    <property type="entry name" value="Hedgehog/intein (Hint) domain"/>
    <property type="match status" value="1"/>
</dbReference>
<dbReference type="OMA" id="YCRSGHK"/>
<dbReference type="Pfam" id="PF05204">
    <property type="entry name" value="Hom_end"/>
    <property type="match status" value="2"/>
</dbReference>
<dbReference type="KEGG" id="tbl:TBLA_0B00330"/>
<dbReference type="InterPro" id="IPR027434">
    <property type="entry name" value="Homing_endonucl"/>
</dbReference>
<name>I2GXM6_HENB6</name>
<keyword evidence="3" id="KW-1185">Reference proteome</keyword>